<evidence type="ECO:0000313" key="1">
    <source>
        <dbReference type="EMBL" id="EJZ85411.1"/>
    </source>
</evidence>
<gene>
    <name evidence="1" type="ORF">HMPREF9241_01411</name>
</gene>
<dbReference type="HOGENOM" id="CLU_111014_0_0_11"/>
<dbReference type="RefSeq" id="WP_006681611.1">
    <property type="nucleotide sequence ID" value="NZ_JH815210.1"/>
</dbReference>
<dbReference type="Proteomes" id="UP000003994">
    <property type="component" value="Unassembled WGS sequence"/>
</dbReference>
<dbReference type="eggNOG" id="COG0286">
    <property type="taxonomic scope" value="Bacteria"/>
</dbReference>
<organism evidence="1 2">
    <name type="scientific">Schaalia turicensis ACS-279-V-Col4</name>
    <dbReference type="NCBI Taxonomy" id="883077"/>
    <lineage>
        <taxon>Bacteria</taxon>
        <taxon>Bacillati</taxon>
        <taxon>Actinomycetota</taxon>
        <taxon>Actinomycetes</taxon>
        <taxon>Actinomycetales</taxon>
        <taxon>Actinomycetaceae</taxon>
        <taxon>Schaalia</taxon>
    </lineage>
</organism>
<sequence length="236" mass="26690">MAKRPVFLVLDRLPYVDERETEFTFHPGFSIQQKQRSIASLHDSFHLLEPDHAVLEVSSKSPDSLGVELSAFNLMIHHPGYGEYSVESAFQASKVFLRGGPFVDLFEVSSRESKSDPRLKDSGQLIGFRFFSRDFPLEPKTYFYDWLYASALIRKPDLLSAVVKYDAFTDIEFNPNKSINCQARSVAKAVGLWRQNLLAQALSSPEIFLEIGYGQKGSDSGVPRKPEGVQVQDFLF</sequence>
<dbReference type="InterPro" id="IPR053913">
    <property type="entry name" value="NADAR-DarT1"/>
</dbReference>
<dbReference type="Pfam" id="PF22397">
    <property type="entry name" value="NADAR-DarT1"/>
    <property type="match status" value="1"/>
</dbReference>
<dbReference type="AlphaFoldDB" id="K0YPK6"/>
<comment type="caution">
    <text evidence="1">The sequence shown here is derived from an EMBL/GenBank/DDBJ whole genome shotgun (WGS) entry which is preliminary data.</text>
</comment>
<name>K0YPK6_9ACTO</name>
<dbReference type="EMBL" id="AGWQ01000008">
    <property type="protein sequence ID" value="EJZ85411.1"/>
    <property type="molecule type" value="Genomic_DNA"/>
</dbReference>
<keyword evidence="2" id="KW-1185">Reference proteome</keyword>
<dbReference type="STRING" id="883077.HMPREF9241_01411"/>
<accession>K0YPK6</accession>
<reference evidence="1 2" key="1">
    <citation type="submission" date="2012-07" db="EMBL/GenBank/DDBJ databases">
        <title>The Genome Sequence of Actinomyces turicensis ACS-279-V-COL4.</title>
        <authorList>
            <consortium name="The Broad Institute Genome Sequencing Platform"/>
            <person name="Earl A."/>
            <person name="Ward D."/>
            <person name="Feldgarden M."/>
            <person name="Gevers D."/>
            <person name="Saerens B."/>
            <person name="Vaneechoutte M."/>
            <person name="Walker B."/>
            <person name="Young S.K."/>
            <person name="Zeng Q."/>
            <person name="Gargeya S."/>
            <person name="Fitzgerald M."/>
            <person name="Haas B."/>
            <person name="Abouelleil A."/>
            <person name="Alvarado L."/>
            <person name="Arachchi H.M."/>
            <person name="Berlin A."/>
            <person name="Chapman S.B."/>
            <person name="Goldberg J."/>
            <person name="Griggs A."/>
            <person name="Gujja S."/>
            <person name="Hansen M."/>
            <person name="Howarth C."/>
            <person name="Imamovic A."/>
            <person name="Larimer J."/>
            <person name="McCowen C."/>
            <person name="Montmayeur A."/>
            <person name="Murphy C."/>
            <person name="Neiman D."/>
            <person name="Pearson M."/>
            <person name="Priest M."/>
            <person name="Roberts A."/>
            <person name="Saif S."/>
            <person name="Shea T."/>
            <person name="Sisk P."/>
            <person name="Sykes S."/>
            <person name="Wortman J."/>
            <person name="Nusbaum C."/>
            <person name="Birren B."/>
        </authorList>
    </citation>
    <scope>NUCLEOTIDE SEQUENCE [LARGE SCALE GENOMIC DNA]</scope>
    <source>
        <strain evidence="1 2">ACS-279-V-Col4</strain>
    </source>
</reference>
<protein>
    <submittedName>
        <fullName evidence="1">Uncharacterized protein</fullName>
    </submittedName>
</protein>
<proteinExistence type="predicted"/>
<evidence type="ECO:0000313" key="2">
    <source>
        <dbReference type="Proteomes" id="UP000003994"/>
    </source>
</evidence>